<sequence length="271" mass="29053">MKFARTSFSALIISSELFLSFLRHLFLPMSQQPNLPNTVPIEGNDLSAVDELGQNTSAGADLENEDDNKASTTPGRSTSAGADLENEDDNKASTTPGRSTSAGADLENEDDNKASTTPGRSTSAGGDLENEDDNKASTTPGRSTSAGGDLENEGDNKTSTTPGRNTSAGADLEDEDSTTPGRGLQQDLEPNDQQQMILVEPELLAVIHNALVQAIRRNPWASLGITWLVTGFARKVPDVIWNLFGVSRQRFLGRMNAFIYSAFLEAVSEEM</sequence>
<evidence type="ECO:0000313" key="3">
    <source>
        <dbReference type="EMBL" id="KAL3077522.1"/>
    </source>
</evidence>
<dbReference type="EMBL" id="JBICCN010000326">
    <property type="protein sequence ID" value="KAL3077522.1"/>
    <property type="molecule type" value="Genomic_DNA"/>
</dbReference>
<name>A0ABD2IHQ4_HETSC</name>
<dbReference type="AlphaFoldDB" id="A0ABD2IHQ4"/>
<protein>
    <submittedName>
        <fullName evidence="3">Uncharacterized protein</fullName>
    </submittedName>
</protein>
<keyword evidence="2" id="KW-0732">Signal</keyword>
<proteinExistence type="predicted"/>
<feature type="chain" id="PRO_5044866015" evidence="2">
    <location>
        <begin position="23"/>
        <end position="271"/>
    </location>
</feature>
<feature type="region of interest" description="Disordered" evidence="1">
    <location>
        <begin position="58"/>
        <end position="187"/>
    </location>
</feature>
<feature type="compositionally biased region" description="Polar residues" evidence="1">
    <location>
        <begin position="136"/>
        <end position="146"/>
    </location>
</feature>
<feature type="compositionally biased region" description="Polar residues" evidence="1">
    <location>
        <begin position="70"/>
        <end position="80"/>
    </location>
</feature>
<dbReference type="Proteomes" id="UP001620645">
    <property type="component" value="Unassembled WGS sequence"/>
</dbReference>
<comment type="caution">
    <text evidence="3">The sequence shown here is derived from an EMBL/GenBank/DDBJ whole genome shotgun (WGS) entry which is preliminary data.</text>
</comment>
<evidence type="ECO:0000256" key="1">
    <source>
        <dbReference type="SAM" id="MobiDB-lite"/>
    </source>
</evidence>
<evidence type="ECO:0000313" key="4">
    <source>
        <dbReference type="Proteomes" id="UP001620645"/>
    </source>
</evidence>
<feature type="signal peptide" evidence="2">
    <location>
        <begin position="1"/>
        <end position="22"/>
    </location>
</feature>
<feature type="compositionally biased region" description="Polar residues" evidence="1">
    <location>
        <begin position="157"/>
        <end position="168"/>
    </location>
</feature>
<gene>
    <name evidence="3" type="ORF">niasHS_012228</name>
</gene>
<feature type="compositionally biased region" description="Polar residues" evidence="1">
    <location>
        <begin position="114"/>
        <end position="124"/>
    </location>
</feature>
<organism evidence="3 4">
    <name type="scientific">Heterodera schachtii</name>
    <name type="common">Sugarbeet cyst nematode worm</name>
    <name type="synonym">Tylenchus schachtii</name>
    <dbReference type="NCBI Taxonomy" id="97005"/>
    <lineage>
        <taxon>Eukaryota</taxon>
        <taxon>Metazoa</taxon>
        <taxon>Ecdysozoa</taxon>
        <taxon>Nematoda</taxon>
        <taxon>Chromadorea</taxon>
        <taxon>Rhabditida</taxon>
        <taxon>Tylenchina</taxon>
        <taxon>Tylenchomorpha</taxon>
        <taxon>Tylenchoidea</taxon>
        <taxon>Heteroderidae</taxon>
        <taxon>Heteroderinae</taxon>
        <taxon>Heterodera</taxon>
    </lineage>
</organism>
<evidence type="ECO:0000256" key="2">
    <source>
        <dbReference type="SAM" id="SignalP"/>
    </source>
</evidence>
<reference evidence="3 4" key="1">
    <citation type="submission" date="2024-10" db="EMBL/GenBank/DDBJ databases">
        <authorList>
            <person name="Kim D."/>
        </authorList>
    </citation>
    <scope>NUCLEOTIDE SEQUENCE [LARGE SCALE GENOMIC DNA]</scope>
    <source>
        <strain evidence="3">Taebaek</strain>
    </source>
</reference>
<accession>A0ABD2IHQ4</accession>
<keyword evidence="4" id="KW-1185">Reference proteome</keyword>
<feature type="compositionally biased region" description="Polar residues" evidence="1">
    <location>
        <begin position="92"/>
        <end position="102"/>
    </location>
</feature>